<dbReference type="SUPFAM" id="SSF57850">
    <property type="entry name" value="RING/U-box"/>
    <property type="match status" value="1"/>
</dbReference>
<protein>
    <recommendedName>
        <fullName evidence="6">RING-type domain-containing protein</fullName>
    </recommendedName>
</protein>
<keyword evidence="1" id="KW-0479">Metal-binding</keyword>
<dbReference type="HOGENOM" id="CLU_033941_0_0_1"/>
<dbReference type="GO" id="GO:0016567">
    <property type="term" value="P:protein ubiquitination"/>
    <property type="evidence" value="ECO:0000318"/>
    <property type="project" value="GO_Central"/>
</dbReference>
<dbReference type="PANTHER" id="PTHR25464">
    <property type="entry name" value="TRIPARTITE MOTIF-CONTAINING PROTEIN 2-LIKE PROTEIN"/>
    <property type="match status" value="1"/>
</dbReference>
<dbReference type="Proteomes" id="UP000000305">
    <property type="component" value="Unassembled WGS sequence"/>
</dbReference>
<evidence type="ECO:0000256" key="4">
    <source>
        <dbReference type="PROSITE-ProRule" id="PRU00175"/>
    </source>
</evidence>
<evidence type="ECO:0000313" key="7">
    <source>
        <dbReference type="EMBL" id="EFX82251.1"/>
    </source>
</evidence>
<dbReference type="PhylomeDB" id="E9GED9"/>
<sequence>MAAPKDVNSIDDFVNCDVCWCEYDANCRKPKFLPCSHTVCILCLREIYRDGSFTCPTCCQTFGQEPDSLSTNEYALQLLMFKKRKNQRVMDSSLSDSGRELRWCTECESLATSSCTSSQHSTFNMTTTTVKHLDDFFSLKKDFQRVKDEQLNKLSIAVGMRKNIDEDLSLFKELATTVKREMEKLRDENIIHIKELKNLNDSLDKGDFLPELANFVKDSTSGDTIDTLILNLNKCRELCENKLQETFKSVSELKFCSETKIAIHLYDQDNRPIPTFDSFEEGFRILGSLTKGRHRSSKATNRNQQDFKLISHLIYSIMEKVNSSVDQFTPQEIAETSAVSLAMENIPAPSFSLPPEMPVLPNFVLGQSVFYLWLLQSNKPIGAICIRPVPTFNPAFVQKLGDYCFHSPMTFSNKISKAASGNYIFLPIIQPELKQMFEGMKHSARSHQDGSDRATQINDVGINFVTTLKNRNIVGWSFIFILENSSPSTKKMMPTSDLFGRFNNYHLLETIQKKSSIAAAGEENNYSLSLESR</sequence>
<keyword evidence="2 4" id="KW-0863">Zinc-finger</keyword>
<dbReference type="PROSITE" id="PS50089">
    <property type="entry name" value="ZF_RING_2"/>
    <property type="match status" value="1"/>
</dbReference>
<keyword evidence="8" id="KW-1185">Reference proteome</keyword>
<evidence type="ECO:0000256" key="1">
    <source>
        <dbReference type="ARBA" id="ARBA00022723"/>
    </source>
</evidence>
<dbReference type="EMBL" id="GL732540">
    <property type="protein sequence ID" value="EFX82251.1"/>
    <property type="molecule type" value="Genomic_DNA"/>
</dbReference>
<dbReference type="InParanoid" id="E9GED9"/>
<organism evidence="7 8">
    <name type="scientific">Daphnia pulex</name>
    <name type="common">Water flea</name>
    <dbReference type="NCBI Taxonomy" id="6669"/>
    <lineage>
        <taxon>Eukaryota</taxon>
        <taxon>Metazoa</taxon>
        <taxon>Ecdysozoa</taxon>
        <taxon>Arthropoda</taxon>
        <taxon>Crustacea</taxon>
        <taxon>Branchiopoda</taxon>
        <taxon>Diplostraca</taxon>
        <taxon>Cladocera</taxon>
        <taxon>Anomopoda</taxon>
        <taxon>Daphniidae</taxon>
        <taxon>Daphnia</taxon>
    </lineage>
</organism>
<keyword evidence="3" id="KW-0862">Zinc</keyword>
<dbReference type="GO" id="GO:0008270">
    <property type="term" value="F:zinc ion binding"/>
    <property type="evidence" value="ECO:0007669"/>
    <property type="project" value="UniProtKB-KW"/>
</dbReference>
<dbReference type="KEGG" id="dpx:DAPPUDRAFT_316927"/>
<dbReference type="eggNOG" id="KOG2177">
    <property type="taxonomic scope" value="Eukaryota"/>
</dbReference>
<dbReference type="InterPro" id="IPR001841">
    <property type="entry name" value="Znf_RING"/>
</dbReference>
<name>E9GED9_DAPPU</name>
<evidence type="ECO:0000313" key="8">
    <source>
        <dbReference type="Proteomes" id="UP000000305"/>
    </source>
</evidence>
<evidence type="ECO:0000256" key="2">
    <source>
        <dbReference type="ARBA" id="ARBA00022771"/>
    </source>
</evidence>
<evidence type="ECO:0000256" key="5">
    <source>
        <dbReference type="SAM" id="Coils"/>
    </source>
</evidence>
<dbReference type="InterPro" id="IPR017907">
    <property type="entry name" value="Znf_RING_CS"/>
</dbReference>
<dbReference type="PROSITE" id="PS00518">
    <property type="entry name" value="ZF_RING_1"/>
    <property type="match status" value="1"/>
</dbReference>
<dbReference type="GO" id="GO:0061630">
    <property type="term" value="F:ubiquitin protein ligase activity"/>
    <property type="evidence" value="ECO:0000318"/>
    <property type="project" value="GO_Central"/>
</dbReference>
<dbReference type="PANTHER" id="PTHR25464:SF2">
    <property type="entry name" value="RING-TYPE DOMAIN-CONTAINING PROTEIN"/>
    <property type="match status" value="1"/>
</dbReference>
<proteinExistence type="predicted"/>
<feature type="coiled-coil region" evidence="5">
    <location>
        <begin position="168"/>
        <end position="202"/>
    </location>
</feature>
<dbReference type="AlphaFoldDB" id="E9GED9"/>
<dbReference type="OrthoDB" id="6363022at2759"/>
<dbReference type="STRING" id="6669.E9GED9"/>
<feature type="domain" description="RING-type" evidence="6">
    <location>
        <begin position="16"/>
        <end position="58"/>
    </location>
</feature>
<evidence type="ECO:0000256" key="3">
    <source>
        <dbReference type="ARBA" id="ARBA00022833"/>
    </source>
</evidence>
<dbReference type="InterPro" id="IPR013083">
    <property type="entry name" value="Znf_RING/FYVE/PHD"/>
</dbReference>
<accession>E9GED9</accession>
<dbReference type="Gene3D" id="3.30.40.10">
    <property type="entry name" value="Zinc/RING finger domain, C3HC4 (zinc finger)"/>
    <property type="match status" value="1"/>
</dbReference>
<reference evidence="7 8" key="1">
    <citation type="journal article" date="2011" name="Science">
        <title>The ecoresponsive genome of Daphnia pulex.</title>
        <authorList>
            <person name="Colbourne J.K."/>
            <person name="Pfrender M.E."/>
            <person name="Gilbert D."/>
            <person name="Thomas W.K."/>
            <person name="Tucker A."/>
            <person name="Oakley T.H."/>
            <person name="Tokishita S."/>
            <person name="Aerts A."/>
            <person name="Arnold G.J."/>
            <person name="Basu M.K."/>
            <person name="Bauer D.J."/>
            <person name="Caceres C.E."/>
            <person name="Carmel L."/>
            <person name="Casola C."/>
            <person name="Choi J.H."/>
            <person name="Detter J.C."/>
            <person name="Dong Q."/>
            <person name="Dusheyko S."/>
            <person name="Eads B.D."/>
            <person name="Frohlich T."/>
            <person name="Geiler-Samerotte K.A."/>
            <person name="Gerlach D."/>
            <person name="Hatcher P."/>
            <person name="Jogdeo S."/>
            <person name="Krijgsveld J."/>
            <person name="Kriventseva E.V."/>
            <person name="Kultz D."/>
            <person name="Laforsch C."/>
            <person name="Lindquist E."/>
            <person name="Lopez J."/>
            <person name="Manak J.R."/>
            <person name="Muller J."/>
            <person name="Pangilinan J."/>
            <person name="Patwardhan R.P."/>
            <person name="Pitluck S."/>
            <person name="Pritham E.J."/>
            <person name="Rechtsteiner A."/>
            <person name="Rho M."/>
            <person name="Rogozin I.B."/>
            <person name="Sakarya O."/>
            <person name="Salamov A."/>
            <person name="Schaack S."/>
            <person name="Shapiro H."/>
            <person name="Shiga Y."/>
            <person name="Skalitzky C."/>
            <person name="Smith Z."/>
            <person name="Souvorov A."/>
            <person name="Sung W."/>
            <person name="Tang Z."/>
            <person name="Tsuchiya D."/>
            <person name="Tu H."/>
            <person name="Vos H."/>
            <person name="Wang M."/>
            <person name="Wolf Y.I."/>
            <person name="Yamagata H."/>
            <person name="Yamada T."/>
            <person name="Ye Y."/>
            <person name="Shaw J.R."/>
            <person name="Andrews J."/>
            <person name="Crease T.J."/>
            <person name="Tang H."/>
            <person name="Lucas S.M."/>
            <person name="Robertson H.M."/>
            <person name="Bork P."/>
            <person name="Koonin E.V."/>
            <person name="Zdobnov E.M."/>
            <person name="Grigoriev I.V."/>
            <person name="Lynch M."/>
            <person name="Boore J.L."/>
        </authorList>
    </citation>
    <scope>NUCLEOTIDE SEQUENCE [LARGE SCALE GENOMIC DNA]</scope>
</reference>
<evidence type="ECO:0000259" key="6">
    <source>
        <dbReference type="PROSITE" id="PS50089"/>
    </source>
</evidence>
<keyword evidence="5" id="KW-0175">Coiled coil</keyword>
<gene>
    <name evidence="7" type="ORF">DAPPUDRAFT_316927</name>
</gene>